<accession>A0AB34JZP0</accession>
<dbReference type="InterPro" id="IPR001005">
    <property type="entry name" value="SANT/Myb"/>
</dbReference>
<dbReference type="PROSITE" id="PS51294">
    <property type="entry name" value="HTH_MYB"/>
    <property type="match status" value="2"/>
</dbReference>
<evidence type="ECO:0000313" key="8">
    <source>
        <dbReference type="EMBL" id="KAL1526361.1"/>
    </source>
</evidence>
<feature type="region of interest" description="Disordered" evidence="5">
    <location>
        <begin position="779"/>
        <end position="803"/>
    </location>
</feature>
<dbReference type="Pfam" id="PF00249">
    <property type="entry name" value="Myb_DNA-binding"/>
    <property type="match status" value="2"/>
</dbReference>
<dbReference type="SMART" id="SM00717">
    <property type="entry name" value="SANT"/>
    <property type="match status" value="2"/>
</dbReference>
<organism evidence="8 9">
    <name type="scientific">Prymnesium parvum</name>
    <name type="common">Toxic golden alga</name>
    <dbReference type="NCBI Taxonomy" id="97485"/>
    <lineage>
        <taxon>Eukaryota</taxon>
        <taxon>Haptista</taxon>
        <taxon>Haptophyta</taxon>
        <taxon>Prymnesiophyceae</taxon>
        <taxon>Prymnesiales</taxon>
        <taxon>Prymnesiaceae</taxon>
        <taxon>Prymnesium</taxon>
    </lineage>
</organism>
<dbReference type="GO" id="GO:0042795">
    <property type="term" value="P:snRNA transcription by RNA polymerase II"/>
    <property type="evidence" value="ECO:0007669"/>
    <property type="project" value="TreeGrafter"/>
</dbReference>
<keyword evidence="3" id="KW-0804">Transcription</keyword>
<dbReference type="GO" id="GO:0019185">
    <property type="term" value="C:snRNA-activating protein complex"/>
    <property type="evidence" value="ECO:0007669"/>
    <property type="project" value="TreeGrafter"/>
</dbReference>
<keyword evidence="1" id="KW-0805">Transcription regulation</keyword>
<dbReference type="InterPro" id="IPR025592">
    <property type="entry name" value="DUF4347"/>
</dbReference>
<dbReference type="Proteomes" id="UP001515480">
    <property type="component" value="Unassembled WGS sequence"/>
</dbReference>
<evidence type="ECO:0000256" key="5">
    <source>
        <dbReference type="SAM" id="MobiDB-lite"/>
    </source>
</evidence>
<dbReference type="InterPro" id="IPR051575">
    <property type="entry name" value="Myb-like_DNA-bd"/>
</dbReference>
<evidence type="ECO:0000259" key="6">
    <source>
        <dbReference type="PROSITE" id="PS50090"/>
    </source>
</evidence>
<dbReference type="PANTHER" id="PTHR46621">
    <property type="entry name" value="SNRNA-ACTIVATING PROTEIN COMPLEX SUBUNIT 4"/>
    <property type="match status" value="1"/>
</dbReference>
<evidence type="ECO:0000259" key="7">
    <source>
        <dbReference type="PROSITE" id="PS51294"/>
    </source>
</evidence>
<feature type="compositionally biased region" description="Basic and acidic residues" evidence="5">
    <location>
        <begin position="878"/>
        <end position="894"/>
    </location>
</feature>
<feature type="compositionally biased region" description="Polar residues" evidence="5">
    <location>
        <begin position="779"/>
        <end position="798"/>
    </location>
</feature>
<keyword evidence="2" id="KW-0238">DNA-binding</keyword>
<reference evidence="8 9" key="1">
    <citation type="journal article" date="2024" name="Science">
        <title>Giant polyketide synthase enzymes in the biosynthesis of giant marine polyether toxins.</title>
        <authorList>
            <person name="Fallon T.R."/>
            <person name="Shende V.V."/>
            <person name="Wierzbicki I.H."/>
            <person name="Pendleton A.L."/>
            <person name="Watervoot N.F."/>
            <person name="Auber R.P."/>
            <person name="Gonzalez D.J."/>
            <person name="Wisecaver J.H."/>
            <person name="Moore B.S."/>
        </authorList>
    </citation>
    <scope>NUCLEOTIDE SEQUENCE [LARGE SCALE GENOMIC DNA]</scope>
    <source>
        <strain evidence="8 9">12B1</strain>
    </source>
</reference>
<comment type="caution">
    <text evidence="8">The sequence shown here is derived from an EMBL/GenBank/DDBJ whole genome shotgun (WGS) entry which is preliminary data.</text>
</comment>
<dbReference type="GO" id="GO:0042796">
    <property type="term" value="P:snRNA transcription by RNA polymerase III"/>
    <property type="evidence" value="ECO:0007669"/>
    <property type="project" value="TreeGrafter"/>
</dbReference>
<sequence length="981" mass="106293">MWLRCLPPDTSTQPAKELDAHSLARLLTKYGERGVVPCNGTPKRMLLLSDQLPEYEILIQACLDDVEVLLVRYDDWTIHELLRQVDFHANGRKFVTIGLFDHGAPGTFCLLKSFAGGSINLEKFYEKATHDEATAFFTELAGHVARPADVVDHRKDKVNRVDILGCRVATGTDGMRLLTHLQSITDTNFTASFDYVGADDSGHLHFQLETPTFEAVMVASDYFDPGKLASWHHYAGLNDRPSAKWALGKSLISKKKHSRPTEGHSMVDMLVHHTLNSEMHGDRHGSGKDWLQALPKANELARIHREDEQIAELDAFQLPAMTRTTSGQTFSSTQTGYSSHAAHSGQNHGTNPHISIDEFAKLVESSSGGDSKAPAANAQSITNELSDMSVSKGDELVEVSGQTAMSNLSGLSSEEFQEESLLAMLEDLSDRACGKSLGATMQSYAPAGSCTLIPSDCLVPRPNDAGSHESAFQQVYQTPMVPTSSPLIAMPITQTQQAAYEQKLHMQAALPQFAHNQTPLSAGSKSQSQLLSTRLAQVQPSARFSAQTPSAPSFSATHSAPYAPTSQAQVRQPHVAPASMSNAVLMSGEMPIPMQMHEPGRVQDGQIQIAGQLQQAGPAHHLYHGQIQVAGPVHGQLHHGQMQVAGPVHGQRHPGQMQAPGPVVAGPVHGQLHGQMQVAGQLRQGQMIGHAYGLAPGFAQGYMVQSHMHGHAIGHAQLAPSPTASVPLHPGVPHAGLMRAHSDPFICWPQHGAMTRQGSLESTQSSQATDMMGILSETTSLSSANNPDGTRVTGSPTDHSSKLAPSLQTGILEQEKAVLHGRGHKPWSADEDRALLQYVREMGQVWRKIASLLPGRTDDAVRNRWLRLSSFGAAGSSDHTEHAHSDHTEWRTDDLSTVTDSTKPPKVVKASSTGAGSKTFWTRKEDETILSMVASIGHKWAKISEHLPGRVAHATRHRYERLVMKSKQLEALNTARAPVPS</sequence>
<evidence type="ECO:0000256" key="2">
    <source>
        <dbReference type="ARBA" id="ARBA00023125"/>
    </source>
</evidence>
<feature type="compositionally biased region" description="Low complexity" evidence="5">
    <location>
        <begin position="325"/>
        <end position="339"/>
    </location>
</feature>
<feature type="domain" description="Myb-like" evidence="6">
    <location>
        <begin position="921"/>
        <end position="963"/>
    </location>
</feature>
<feature type="domain" description="HTH myb-type" evidence="7">
    <location>
        <begin position="826"/>
        <end position="873"/>
    </location>
</feature>
<evidence type="ECO:0000256" key="4">
    <source>
        <dbReference type="ARBA" id="ARBA00023242"/>
    </source>
</evidence>
<evidence type="ECO:0000313" key="9">
    <source>
        <dbReference type="Proteomes" id="UP001515480"/>
    </source>
</evidence>
<evidence type="ECO:0000256" key="1">
    <source>
        <dbReference type="ARBA" id="ARBA00023015"/>
    </source>
</evidence>
<dbReference type="Gene3D" id="1.10.10.60">
    <property type="entry name" value="Homeodomain-like"/>
    <property type="match status" value="2"/>
</dbReference>
<dbReference type="InterPro" id="IPR017930">
    <property type="entry name" value="Myb_dom"/>
</dbReference>
<feature type="domain" description="Myb-like" evidence="6">
    <location>
        <begin position="826"/>
        <end position="869"/>
    </location>
</feature>
<feature type="region of interest" description="Disordered" evidence="5">
    <location>
        <begin position="325"/>
        <end position="350"/>
    </location>
</feature>
<protein>
    <submittedName>
        <fullName evidence="8">Uncharacterized protein</fullName>
    </submittedName>
</protein>
<dbReference type="Pfam" id="PF14252">
    <property type="entry name" value="DUF4347"/>
    <property type="match status" value="1"/>
</dbReference>
<dbReference type="CDD" id="cd00167">
    <property type="entry name" value="SANT"/>
    <property type="match status" value="2"/>
</dbReference>
<dbReference type="PANTHER" id="PTHR46621:SF1">
    <property type="entry name" value="SNRNA-ACTIVATING PROTEIN COMPLEX SUBUNIT 4"/>
    <property type="match status" value="1"/>
</dbReference>
<evidence type="ECO:0000256" key="3">
    <source>
        <dbReference type="ARBA" id="ARBA00023163"/>
    </source>
</evidence>
<feature type="domain" description="HTH myb-type" evidence="7">
    <location>
        <begin position="918"/>
        <end position="967"/>
    </location>
</feature>
<gene>
    <name evidence="8" type="ORF">AB1Y20_015075</name>
</gene>
<dbReference type="PROSITE" id="PS50090">
    <property type="entry name" value="MYB_LIKE"/>
    <property type="match status" value="2"/>
</dbReference>
<keyword evidence="4" id="KW-0539">Nucleus</keyword>
<dbReference type="InterPro" id="IPR009057">
    <property type="entry name" value="Homeodomain-like_sf"/>
</dbReference>
<feature type="region of interest" description="Disordered" evidence="5">
    <location>
        <begin position="873"/>
        <end position="913"/>
    </location>
</feature>
<dbReference type="SUPFAM" id="SSF46689">
    <property type="entry name" value="Homeodomain-like"/>
    <property type="match status" value="1"/>
</dbReference>
<dbReference type="EMBL" id="JBGBPQ010000003">
    <property type="protein sequence ID" value="KAL1526361.1"/>
    <property type="molecule type" value="Genomic_DNA"/>
</dbReference>
<dbReference type="AlphaFoldDB" id="A0AB34JZP0"/>
<proteinExistence type="predicted"/>
<name>A0AB34JZP0_PRYPA</name>
<keyword evidence="9" id="KW-1185">Reference proteome</keyword>
<dbReference type="GO" id="GO:0000978">
    <property type="term" value="F:RNA polymerase II cis-regulatory region sequence-specific DNA binding"/>
    <property type="evidence" value="ECO:0007669"/>
    <property type="project" value="TreeGrafter"/>
</dbReference>
<dbReference type="GO" id="GO:0001006">
    <property type="term" value="F:RNA polymerase III type 3 promoter sequence-specific DNA binding"/>
    <property type="evidence" value="ECO:0007669"/>
    <property type="project" value="TreeGrafter"/>
</dbReference>
<feature type="region of interest" description="Disordered" evidence="5">
    <location>
        <begin position="541"/>
        <end position="566"/>
    </location>
</feature>